<dbReference type="EC" id="2.4.-.-" evidence="5"/>
<dbReference type="Proteomes" id="UP001142610">
    <property type="component" value="Unassembled WGS sequence"/>
</dbReference>
<organism evidence="5 6">
    <name type="scientific">Parvularcula maris</name>
    <dbReference type="NCBI Taxonomy" id="2965077"/>
    <lineage>
        <taxon>Bacteria</taxon>
        <taxon>Pseudomonadati</taxon>
        <taxon>Pseudomonadota</taxon>
        <taxon>Alphaproteobacteria</taxon>
        <taxon>Parvularculales</taxon>
        <taxon>Parvularculaceae</taxon>
        <taxon>Parvularcula</taxon>
    </lineage>
</organism>
<keyword evidence="6" id="KW-1185">Reference proteome</keyword>
<dbReference type="PANTHER" id="PTHR12526:SF640">
    <property type="entry name" value="COLANIC ACID BIOSYNTHESIS GLYCOSYLTRANSFERASE WCAL-RELATED"/>
    <property type="match status" value="1"/>
</dbReference>
<dbReference type="Pfam" id="PF00534">
    <property type="entry name" value="Glycos_transf_1"/>
    <property type="match status" value="1"/>
</dbReference>
<dbReference type="GO" id="GO:0016757">
    <property type="term" value="F:glycosyltransferase activity"/>
    <property type="evidence" value="ECO:0007669"/>
    <property type="project" value="UniProtKB-KW"/>
</dbReference>
<keyword evidence="3 5" id="KW-0808">Transferase</keyword>
<comment type="caution">
    <text evidence="5">The sequence shown here is derived from an EMBL/GenBank/DDBJ whole genome shotgun (WGS) entry which is preliminary data.</text>
</comment>
<evidence type="ECO:0000256" key="1">
    <source>
        <dbReference type="ARBA" id="ARBA00009481"/>
    </source>
</evidence>
<evidence type="ECO:0000313" key="5">
    <source>
        <dbReference type="EMBL" id="MCQ8184375.1"/>
    </source>
</evidence>
<feature type="domain" description="Glycosyl transferase family 1" evidence="4">
    <location>
        <begin position="212"/>
        <end position="377"/>
    </location>
</feature>
<dbReference type="PANTHER" id="PTHR12526">
    <property type="entry name" value="GLYCOSYLTRANSFERASE"/>
    <property type="match status" value="1"/>
</dbReference>
<reference evidence="5" key="1">
    <citation type="submission" date="2022-07" db="EMBL/GenBank/DDBJ databases">
        <title>Parvularcula maris sp. nov., an algicidal bacterium isolated from seawater.</title>
        <authorList>
            <person name="Li F."/>
        </authorList>
    </citation>
    <scope>NUCLEOTIDE SEQUENCE</scope>
    <source>
        <strain evidence="5">BGMRC 0090</strain>
    </source>
</reference>
<accession>A0A9X2L7A0</accession>
<dbReference type="SUPFAM" id="SSF53756">
    <property type="entry name" value="UDP-Glycosyltransferase/glycogen phosphorylase"/>
    <property type="match status" value="1"/>
</dbReference>
<dbReference type="Gene3D" id="3.40.50.2000">
    <property type="entry name" value="Glycogen Phosphorylase B"/>
    <property type="match status" value="2"/>
</dbReference>
<comment type="similarity">
    <text evidence="1">Belongs to the glycosyltransferase group 1 family. Glycosyltransferase 4 subfamily.</text>
</comment>
<gene>
    <name evidence="5" type="ORF">NOG11_03155</name>
</gene>
<dbReference type="InterPro" id="IPR001296">
    <property type="entry name" value="Glyco_trans_1"/>
</dbReference>
<sequence>MRIGYLAPEIPALSMTFIYREIIGLRERGHEVMSYTVRPPAKPATDLDIGEVKVLYEGGALRQLTKAASAGMARAGASLALQAQVVRDTALGMAELPEAAVKLPVQALAAMTLAEHLRRDRVEHLHIHFAHTPTQIGMYAAKLAGIPFTIMGHANDLFERPLLLKQKGERSSGFAMITEYNRRLLLEKGVPEDKMPIIRCGLPGIPDSLPERRKSNQPPTIGSLGRLVEKKGMGDLIAALESVAEEVPGVRLEIVGDGPLREALQAQITGLGLGDRVTLLGAMSNTDVLEWLSSLDVFALACRRDQNGDMDGLPVALMEAIGAGVPVVSTRLSGIPELIEHGATGLLAEPGDTDDLGRQLAASLTDELATERMRRAAFDHLKAEFSLEVNLDRLEKLFRGGSPS</sequence>
<evidence type="ECO:0000259" key="4">
    <source>
        <dbReference type="Pfam" id="PF00534"/>
    </source>
</evidence>
<evidence type="ECO:0000256" key="3">
    <source>
        <dbReference type="ARBA" id="ARBA00022679"/>
    </source>
</evidence>
<evidence type="ECO:0000256" key="2">
    <source>
        <dbReference type="ARBA" id="ARBA00022676"/>
    </source>
</evidence>
<dbReference type="AlphaFoldDB" id="A0A9X2L7A0"/>
<proteinExistence type="inferred from homology"/>
<dbReference type="RefSeq" id="WP_256618177.1">
    <property type="nucleotide sequence ID" value="NZ_JANIBC010000001.1"/>
</dbReference>
<keyword evidence="2 5" id="KW-0328">Glycosyltransferase</keyword>
<dbReference type="EMBL" id="JANIBC010000001">
    <property type="protein sequence ID" value="MCQ8184375.1"/>
    <property type="molecule type" value="Genomic_DNA"/>
</dbReference>
<protein>
    <submittedName>
        <fullName evidence="5">Glycosyltransferase</fullName>
        <ecNumber evidence="5">2.4.-.-</ecNumber>
    </submittedName>
</protein>
<evidence type="ECO:0000313" key="6">
    <source>
        <dbReference type="Proteomes" id="UP001142610"/>
    </source>
</evidence>
<name>A0A9X2L7A0_9PROT</name>